<evidence type="ECO:0000313" key="3">
    <source>
        <dbReference type="Proteomes" id="UP001152803"/>
    </source>
</evidence>
<dbReference type="SUPFAM" id="SSF56496">
    <property type="entry name" value="Fibrinogen C-terminal domain-like"/>
    <property type="match status" value="1"/>
</dbReference>
<name>A0A9Q1DXG6_CONCO</name>
<evidence type="ECO:0000313" key="2">
    <source>
        <dbReference type="EMBL" id="KAJ8283548.1"/>
    </source>
</evidence>
<keyword evidence="3" id="KW-1185">Reference proteome</keyword>
<dbReference type="OrthoDB" id="7735550at2759"/>
<dbReference type="EMBL" id="JAFJMO010000002">
    <property type="protein sequence ID" value="KAJ8283548.1"/>
    <property type="molecule type" value="Genomic_DNA"/>
</dbReference>
<dbReference type="AlphaFoldDB" id="A0A9Q1DXG6"/>
<feature type="domain" description="Fibrinogen C-terminal" evidence="1">
    <location>
        <begin position="16"/>
        <end position="236"/>
    </location>
</feature>
<accession>A0A9Q1DXG6</accession>
<dbReference type="PROSITE" id="PS51406">
    <property type="entry name" value="FIBRINOGEN_C_2"/>
    <property type="match status" value="1"/>
</dbReference>
<proteinExistence type="predicted"/>
<dbReference type="InterPro" id="IPR002181">
    <property type="entry name" value="Fibrinogen_a/b/g_C_dom"/>
</dbReference>
<dbReference type="InterPro" id="IPR036056">
    <property type="entry name" value="Fibrinogen-like_C"/>
</dbReference>
<dbReference type="InterPro" id="IPR050373">
    <property type="entry name" value="Fibrinogen_C-term_domain"/>
</dbReference>
<sequence>MIVAQTTTTPHKVKEIVALPLPEDCDDVFRNGSTHSGVYTVYPRGYNQAVQVYCEMDCENDEHKGAWTVLQRRMDGSVNFYQPWKQYQTGFGNISGEHWLGLDHIFAISWQKKYMLKVEMEDFEGGRVHACYDSFSIDPESDGYKLHIGKYIDGGAGDDLIASNGRTFSTFDFGVYRYNAERYNGGFWFTYHVYANPNGLYKWGHHSYRDTGVIWRFWKGSFYSLKSITMKIKPLSLEDTHSSNPINLHY</sequence>
<dbReference type="Gene3D" id="3.90.215.10">
    <property type="entry name" value="Gamma Fibrinogen, chain A, domain 1"/>
    <property type="match status" value="1"/>
</dbReference>
<reference evidence="2" key="1">
    <citation type="journal article" date="2023" name="Science">
        <title>Genome structures resolve the early diversification of teleost fishes.</title>
        <authorList>
            <person name="Parey E."/>
            <person name="Louis A."/>
            <person name="Montfort J."/>
            <person name="Bouchez O."/>
            <person name="Roques C."/>
            <person name="Iampietro C."/>
            <person name="Lluch J."/>
            <person name="Castinel A."/>
            <person name="Donnadieu C."/>
            <person name="Desvignes T."/>
            <person name="Floi Bucao C."/>
            <person name="Jouanno E."/>
            <person name="Wen M."/>
            <person name="Mejri S."/>
            <person name="Dirks R."/>
            <person name="Jansen H."/>
            <person name="Henkel C."/>
            <person name="Chen W.J."/>
            <person name="Zahm M."/>
            <person name="Cabau C."/>
            <person name="Klopp C."/>
            <person name="Thompson A.W."/>
            <person name="Robinson-Rechavi M."/>
            <person name="Braasch I."/>
            <person name="Lecointre G."/>
            <person name="Bobe J."/>
            <person name="Postlethwait J.H."/>
            <person name="Berthelot C."/>
            <person name="Roest Crollius H."/>
            <person name="Guiguen Y."/>
        </authorList>
    </citation>
    <scope>NUCLEOTIDE SEQUENCE</scope>
    <source>
        <strain evidence="2">Concon-B</strain>
    </source>
</reference>
<gene>
    <name evidence="2" type="ORF">COCON_G00023980</name>
</gene>
<dbReference type="PANTHER" id="PTHR19143:SF225">
    <property type="entry name" value="MICROFIBRIL-ASSOCIATED GLYCOPROTEIN 4"/>
    <property type="match status" value="1"/>
</dbReference>
<comment type="caution">
    <text evidence="2">The sequence shown here is derived from an EMBL/GenBank/DDBJ whole genome shotgun (WGS) entry which is preliminary data.</text>
</comment>
<evidence type="ECO:0000259" key="1">
    <source>
        <dbReference type="PROSITE" id="PS51406"/>
    </source>
</evidence>
<dbReference type="SMART" id="SM00186">
    <property type="entry name" value="FBG"/>
    <property type="match status" value="1"/>
</dbReference>
<dbReference type="GO" id="GO:0005615">
    <property type="term" value="C:extracellular space"/>
    <property type="evidence" value="ECO:0007669"/>
    <property type="project" value="TreeGrafter"/>
</dbReference>
<dbReference type="GO" id="GO:0048251">
    <property type="term" value="P:elastic fiber assembly"/>
    <property type="evidence" value="ECO:0007669"/>
    <property type="project" value="TreeGrafter"/>
</dbReference>
<dbReference type="Proteomes" id="UP001152803">
    <property type="component" value="Unassembled WGS sequence"/>
</dbReference>
<protein>
    <recommendedName>
        <fullName evidence="1">Fibrinogen C-terminal domain-containing protein</fullName>
    </recommendedName>
</protein>
<dbReference type="CDD" id="cd00087">
    <property type="entry name" value="FReD"/>
    <property type="match status" value="1"/>
</dbReference>
<dbReference type="PANTHER" id="PTHR19143">
    <property type="entry name" value="FIBRINOGEN/TENASCIN/ANGIOPOEITIN"/>
    <property type="match status" value="1"/>
</dbReference>
<organism evidence="2 3">
    <name type="scientific">Conger conger</name>
    <name type="common">Conger eel</name>
    <name type="synonym">Muraena conger</name>
    <dbReference type="NCBI Taxonomy" id="82655"/>
    <lineage>
        <taxon>Eukaryota</taxon>
        <taxon>Metazoa</taxon>
        <taxon>Chordata</taxon>
        <taxon>Craniata</taxon>
        <taxon>Vertebrata</taxon>
        <taxon>Euteleostomi</taxon>
        <taxon>Actinopterygii</taxon>
        <taxon>Neopterygii</taxon>
        <taxon>Teleostei</taxon>
        <taxon>Anguilliformes</taxon>
        <taxon>Congridae</taxon>
        <taxon>Conger</taxon>
    </lineage>
</organism>
<dbReference type="InterPro" id="IPR014716">
    <property type="entry name" value="Fibrinogen_a/b/g_C_1"/>
</dbReference>
<dbReference type="Pfam" id="PF00147">
    <property type="entry name" value="Fibrinogen_C"/>
    <property type="match status" value="1"/>
</dbReference>